<keyword evidence="2" id="KW-1185">Reference proteome</keyword>
<reference evidence="2" key="1">
    <citation type="submission" date="2016-10" db="EMBL/GenBank/DDBJ databases">
        <authorList>
            <person name="Varghese N."/>
            <person name="Submissions S."/>
        </authorList>
    </citation>
    <scope>NUCLEOTIDE SEQUENCE [LARGE SCALE GENOMIC DNA]</scope>
    <source>
        <strain evidence="2">CGMCC 1.3704</strain>
    </source>
</reference>
<name>A0A1I3X0E4_HALDA</name>
<accession>A0A1I3X0E4</accession>
<evidence type="ECO:0000313" key="1">
    <source>
        <dbReference type="EMBL" id="SFK12261.1"/>
    </source>
</evidence>
<dbReference type="EMBL" id="FOSB01000007">
    <property type="protein sequence ID" value="SFK12261.1"/>
    <property type="molecule type" value="Genomic_DNA"/>
</dbReference>
<dbReference type="OrthoDB" id="2968641at2"/>
<sequence length="188" mass="22472">MAEKQAYVREVQDLIDEGIPEDVAVQVYQFLVERFERAHHKPEVKDFRAELSELHKSERRYFRDCVDDWLSDMPFPIELTWREVKFKPNRISRCEICSDYFYDVSRNGRKVTCYKGSYCEHEYEVRRKRPGTVIDPIYKRKVNEVSVDMAPDKSDKRGNAALTEMERAAWEDEQDYGIPDPDMFDKLR</sequence>
<evidence type="ECO:0000313" key="2">
    <source>
        <dbReference type="Proteomes" id="UP000183557"/>
    </source>
</evidence>
<gene>
    <name evidence="1" type="ORF">SAMN04487936_107203</name>
</gene>
<dbReference type="RefSeq" id="WP_075037115.1">
    <property type="nucleotide sequence ID" value="NZ_FOSB01000007.1"/>
</dbReference>
<proteinExistence type="predicted"/>
<dbReference type="AlphaFoldDB" id="A0A1I3X0E4"/>
<protein>
    <submittedName>
        <fullName evidence="1">Uncharacterized protein</fullName>
    </submittedName>
</protein>
<organism evidence="1 2">
    <name type="scientific">Halobacillus dabanensis</name>
    <dbReference type="NCBI Taxonomy" id="240302"/>
    <lineage>
        <taxon>Bacteria</taxon>
        <taxon>Bacillati</taxon>
        <taxon>Bacillota</taxon>
        <taxon>Bacilli</taxon>
        <taxon>Bacillales</taxon>
        <taxon>Bacillaceae</taxon>
        <taxon>Halobacillus</taxon>
    </lineage>
</organism>
<dbReference type="Proteomes" id="UP000183557">
    <property type="component" value="Unassembled WGS sequence"/>
</dbReference>